<feature type="region of interest" description="Disordered" evidence="1">
    <location>
        <begin position="1"/>
        <end position="41"/>
    </location>
</feature>
<dbReference type="EMBL" id="OE844506">
    <property type="protein sequence ID" value="CAD7605518.1"/>
    <property type="molecule type" value="Genomic_DNA"/>
</dbReference>
<evidence type="ECO:0000313" key="2">
    <source>
        <dbReference type="EMBL" id="CAD7605518.1"/>
    </source>
</evidence>
<protein>
    <submittedName>
        <fullName evidence="2">Uncharacterized protein</fullName>
    </submittedName>
</protein>
<proteinExistence type="predicted"/>
<sequence length="63" mass="7081">MQKPTIPGPSREQELTVPGPSRDQEIPVQGPSKEQEPTVKSKIVNKLPLLMLSMSSMSRWHDK</sequence>
<name>A0A7R9K7U6_TIMGE</name>
<dbReference type="AlphaFoldDB" id="A0A7R9K7U6"/>
<evidence type="ECO:0000256" key="1">
    <source>
        <dbReference type="SAM" id="MobiDB-lite"/>
    </source>
</evidence>
<accession>A0A7R9K7U6</accession>
<reference evidence="2" key="1">
    <citation type="submission" date="2020-11" db="EMBL/GenBank/DDBJ databases">
        <authorList>
            <person name="Tran Van P."/>
        </authorList>
    </citation>
    <scope>NUCLEOTIDE SEQUENCE</scope>
</reference>
<organism evidence="2">
    <name type="scientific">Timema genevievae</name>
    <name type="common">Walking stick</name>
    <dbReference type="NCBI Taxonomy" id="629358"/>
    <lineage>
        <taxon>Eukaryota</taxon>
        <taxon>Metazoa</taxon>
        <taxon>Ecdysozoa</taxon>
        <taxon>Arthropoda</taxon>
        <taxon>Hexapoda</taxon>
        <taxon>Insecta</taxon>
        <taxon>Pterygota</taxon>
        <taxon>Neoptera</taxon>
        <taxon>Polyneoptera</taxon>
        <taxon>Phasmatodea</taxon>
        <taxon>Timematodea</taxon>
        <taxon>Timematoidea</taxon>
        <taxon>Timematidae</taxon>
        <taxon>Timema</taxon>
    </lineage>
</organism>
<gene>
    <name evidence="2" type="ORF">TGEB3V08_LOCUS9538</name>
</gene>